<feature type="region of interest" description="Disordered" evidence="2">
    <location>
        <begin position="278"/>
        <end position="403"/>
    </location>
</feature>
<feature type="coiled-coil region" evidence="1">
    <location>
        <begin position="532"/>
        <end position="559"/>
    </location>
</feature>
<evidence type="ECO:0000256" key="1">
    <source>
        <dbReference type="SAM" id="Coils"/>
    </source>
</evidence>
<feature type="compositionally biased region" description="Polar residues" evidence="2">
    <location>
        <begin position="864"/>
        <end position="892"/>
    </location>
</feature>
<dbReference type="AlphaFoldDB" id="A0A9R1T9F8"/>
<dbReference type="KEGG" id="fas:105267752"/>
<feature type="compositionally biased region" description="Polar residues" evidence="2">
    <location>
        <begin position="315"/>
        <end position="378"/>
    </location>
</feature>
<dbReference type="OrthoDB" id="7700532at2759"/>
<keyword evidence="3" id="KW-0732">Signal</keyword>
<feature type="compositionally biased region" description="Basic and acidic residues" evidence="2">
    <location>
        <begin position="721"/>
        <end position="731"/>
    </location>
</feature>
<feature type="region of interest" description="Disordered" evidence="2">
    <location>
        <begin position="585"/>
        <end position="749"/>
    </location>
</feature>
<name>A0A9R1T9F8_9HYME</name>
<feature type="region of interest" description="Disordered" evidence="2">
    <location>
        <begin position="1123"/>
        <end position="1162"/>
    </location>
</feature>
<feature type="compositionally biased region" description="Polar residues" evidence="2">
    <location>
        <begin position="832"/>
        <end position="847"/>
    </location>
</feature>
<organism evidence="4 5">
    <name type="scientific">Fopius arisanus</name>
    <dbReference type="NCBI Taxonomy" id="64838"/>
    <lineage>
        <taxon>Eukaryota</taxon>
        <taxon>Metazoa</taxon>
        <taxon>Ecdysozoa</taxon>
        <taxon>Arthropoda</taxon>
        <taxon>Hexapoda</taxon>
        <taxon>Insecta</taxon>
        <taxon>Pterygota</taxon>
        <taxon>Neoptera</taxon>
        <taxon>Endopterygota</taxon>
        <taxon>Hymenoptera</taxon>
        <taxon>Apocrita</taxon>
        <taxon>Ichneumonoidea</taxon>
        <taxon>Braconidae</taxon>
        <taxon>Opiinae</taxon>
        <taxon>Fopius</taxon>
    </lineage>
</organism>
<feature type="compositionally biased region" description="Polar residues" evidence="2">
    <location>
        <begin position="448"/>
        <end position="462"/>
    </location>
</feature>
<dbReference type="Proteomes" id="UP000694866">
    <property type="component" value="Unplaced"/>
</dbReference>
<feature type="compositionally biased region" description="Low complexity" evidence="2">
    <location>
        <begin position="694"/>
        <end position="704"/>
    </location>
</feature>
<dbReference type="RefSeq" id="XP_011305121.1">
    <property type="nucleotide sequence ID" value="XM_011306819.1"/>
</dbReference>
<evidence type="ECO:0000256" key="3">
    <source>
        <dbReference type="SAM" id="SignalP"/>
    </source>
</evidence>
<feature type="compositionally biased region" description="Low complexity" evidence="2">
    <location>
        <begin position="808"/>
        <end position="823"/>
    </location>
</feature>
<evidence type="ECO:0000313" key="5">
    <source>
        <dbReference type="RefSeq" id="XP_011305121.1"/>
    </source>
</evidence>
<feature type="compositionally biased region" description="Polar residues" evidence="2">
    <location>
        <begin position="278"/>
        <end position="296"/>
    </location>
</feature>
<feature type="compositionally biased region" description="Polar residues" evidence="2">
    <location>
        <begin position="1042"/>
        <end position="1052"/>
    </location>
</feature>
<keyword evidence="1" id="KW-0175">Coiled coil</keyword>
<feature type="region of interest" description="Disordered" evidence="2">
    <location>
        <begin position="803"/>
        <end position="892"/>
    </location>
</feature>
<feature type="signal peptide" evidence="3">
    <location>
        <begin position="1"/>
        <end position="18"/>
    </location>
</feature>
<protein>
    <submittedName>
        <fullName evidence="5">Filaggrin-2 isoform X1</fullName>
    </submittedName>
</protein>
<feature type="region of interest" description="Disordered" evidence="2">
    <location>
        <begin position="1042"/>
        <end position="1110"/>
    </location>
</feature>
<feature type="compositionally biased region" description="Basic and acidic residues" evidence="2">
    <location>
        <begin position="624"/>
        <end position="634"/>
    </location>
</feature>
<evidence type="ECO:0000256" key="2">
    <source>
        <dbReference type="SAM" id="MobiDB-lite"/>
    </source>
</evidence>
<feature type="region of interest" description="Disordered" evidence="2">
    <location>
        <begin position="917"/>
        <end position="1000"/>
    </location>
</feature>
<dbReference type="GeneID" id="105267752"/>
<feature type="compositionally biased region" description="Polar residues" evidence="2">
    <location>
        <begin position="1095"/>
        <end position="1107"/>
    </location>
</feature>
<feature type="coiled-coil region" evidence="1">
    <location>
        <begin position="237"/>
        <end position="264"/>
    </location>
</feature>
<feature type="region of interest" description="Disordered" evidence="2">
    <location>
        <begin position="448"/>
        <end position="470"/>
    </location>
</feature>
<keyword evidence="4" id="KW-1185">Reference proteome</keyword>
<feature type="region of interest" description="Disordered" evidence="2">
    <location>
        <begin position="1220"/>
        <end position="1252"/>
    </location>
</feature>
<accession>A0A9R1T9F8</accession>
<feature type="compositionally biased region" description="Low complexity" evidence="2">
    <location>
        <begin position="654"/>
        <end position="664"/>
    </location>
</feature>
<feature type="compositionally biased region" description="Basic and acidic residues" evidence="2">
    <location>
        <begin position="681"/>
        <end position="691"/>
    </location>
</feature>
<gene>
    <name evidence="5" type="primary">LOC105267752</name>
</gene>
<evidence type="ECO:0000313" key="4">
    <source>
        <dbReference type="Proteomes" id="UP000694866"/>
    </source>
</evidence>
<reference evidence="5" key="1">
    <citation type="submission" date="2025-08" db="UniProtKB">
        <authorList>
            <consortium name="RefSeq"/>
        </authorList>
    </citation>
    <scope>IDENTIFICATION</scope>
    <source>
        <strain evidence="5">USDA-PBARC FA_bdor</strain>
        <tissue evidence="5">Whole organism</tissue>
    </source>
</reference>
<feature type="compositionally biased region" description="Polar residues" evidence="2">
    <location>
        <begin position="609"/>
        <end position="618"/>
    </location>
</feature>
<feature type="compositionally biased region" description="Basic and acidic residues" evidence="2">
    <location>
        <begin position="641"/>
        <end position="651"/>
    </location>
</feature>
<sequence>MALKLAVIICAVVAQALGAPKPCYSNCGTSGSTFSHETMTGVSTHGNFMTQQNAAFQQLHQSLMNQLQEAHHLDYSQPGTWHKNAAYKTEDGGQVYQEHGKVETDNSQMRYFKKNYTNSWGTGSGGLGNDLLQERLTGDRLSGGSSHQEHHQNWEINSNGHHSQNIEDLSVHQVPTTQVSQTVLRNFEDMARNLESYISQCTERVQMGQLSNYQSYTDVVQQHLDQMKQAVRDNGLWNRLIGQINSLETKLNELKVQAQHSANLVQSGTKSHGTVISTAHQSGHQSAHQSAHQSGLPQAPVGASINRDEEYQRRVSVTSSHPAQVQSIPSNNQYVSGTSGGYQHSYQYGSHGQSGYASGNQDVSSGTSQHADYTQHSGYGQHGGRYTQHSAGGYTHDNARYDQGSTGYHQGSAGYGQHDARYNQHNAGYNQLGSGYNQHSEQVYPVHTSPTKTVEENWNSSGSRKETTYGTSHVLEPIRSVGGRCRGADGQYSTWCPSNSGQVESINYGGQGSGCHGAAYGTLCKRYKREIKDDLTQQTEDLTQQTEDLTQQTEDLTQQTGDLTQQTEDLTQQTRDLTQQSEDLGQHAGGLQVGNQNRNREGYRRNGQDGINFNQQSGGIEFGGQERQRQDRNNHRGHGVHGHEQHGHNDGDQDYTQQTQGPGDFSQQYPHGHGHRGHGTHGHEQHGHNDGDQDYTQQTQGPGDFSQQYPHGHGHRGHGTHGHEQHGHNDGDFNSNQQGQLNYSQQDFGGNWQLGQQRQQVQQTGGIDFGQQTEDLSRQTGNLNIGNQQSDLSQQTQSFDDWTQQTTGNLGFGQQQSGSLQEGNSGGYGDYNQHTHSFGELNQQTTGDFGFGRQETGNLEFGNQRGNSGQYRDFGQQTSGSLDFGQQTEDLSQQTQSFGDFGQQTTGNLGFGQQTEDLSQQTQSFGGLTQQTSGSLDFGQQTEDLSQQTQSFGDFGQQTTGNLGFGQQTEDLSQQTQSFGDFDQQTTGNHGFGQQTEDLSQQTQSFGDFTQQTTGDSDWEPSQKGKLELGDQHQDWDQQIQSFPGSTQQSGTLELGNERPAPKPPARGRIRNGGPTPAAQDTPLTPVKGGAKRPAQQNTYPQSSQNPDPLRVIPIEDQFHQSTQWHNSHQPGDLTNENYQQGPLEGSQKSQSPRNEQQNSTDTEILFQPRILEAYGGNGPYDVNHNDNIFAGVKPNPTATLSPMSDSWDIQEKPNELARRNNNYPTFAGAPDRTPGNDWEETTPATTTAAPGFWKRVGNKIATTYEKTKEKISDTFG</sequence>
<feature type="compositionally biased region" description="Basic and acidic residues" evidence="2">
    <location>
        <begin position="598"/>
        <end position="607"/>
    </location>
</feature>
<feature type="compositionally biased region" description="Polar residues" evidence="2">
    <location>
        <begin position="732"/>
        <end position="748"/>
    </location>
</feature>
<feature type="compositionally biased region" description="Low complexity" evidence="2">
    <location>
        <begin position="1242"/>
        <end position="1251"/>
    </location>
</feature>
<feature type="chain" id="PRO_5040308430" evidence="3">
    <location>
        <begin position="19"/>
        <end position="1277"/>
    </location>
</feature>
<proteinExistence type="predicted"/>